<dbReference type="InterPro" id="IPR006644">
    <property type="entry name" value="Cadg"/>
</dbReference>
<dbReference type="PROSITE" id="PS00330">
    <property type="entry name" value="HEMOLYSIN_CALCIUM"/>
    <property type="match status" value="1"/>
</dbReference>
<feature type="region of interest" description="Disordered" evidence="8">
    <location>
        <begin position="832"/>
        <end position="879"/>
    </location>
</feature>
<accession>A0ABU5TSR6</accession>
<dbReference type="SUPFAM" id="SSF49313">
    <property type="entry name" value="Cadherin-like"/>
    <property type="match status" value="1"/>
</dbReference>
<evidence type="ECO:0000259" key="9">
    <source>
        <dbReference type="SMART" id="SM00736"/>
    </source>
</evidence>
<dbReference type="InterPro" id="IPR050557">
    <property type="entry name" value="RTX_toxin/Mannuronan_C5-epim"/>
</dbReference>
<dbReference type="Pfam" id="PF17963">
    <property type="entry name" value="Big_9"/>
    <property type="match status" value="1"/>
</dbReference>
<dbReference type="SMART" id="SM00736">
    <property type="entry name" value="CADG"/>
    <property type="match status" value="1"/>
</dbReference>
<dbReference type="Proteomes" id="UP001301728">
    <property type="component" value="Unassembled WGS sequence"/>
</dbReference>
<reference evidence="10 11" key="1">
    <citation type="submission" date="2023-12" db="EMBL/GenBank/DDBJ databases">
        <title>Baltic Sea Cyanobacteria.</title>
        <authorList>
            <person name="Delbaje E."/>
            <person name="Fewer D.P."/>
            <person name="Shishido T.K."/>
        </authorList>
    </citation>
    <scope>NUCLEOTIDE SEQUENCE [LARGE SCALE GENOMIC DNA]</scope>
    <source>
        <strain evidence="10 11">CCNP 1315</strain>
    </source>
</reference>
<dbReference type="InterPro" id="IPR013783">
    <property type="entry name" value="Ig-like_fold"/>
</dbReference>
<dbReference type="EMBL" id="JAYGHT010000005">
    <property type="protein sequence ID" value="MEA5517940.1"/>
    <property type="molecule type" value="Genomic_DNA"/>
</dbReference>
<dbReference type="Pfam" id="PF00353">
    <property type="entry name" value="HemolysinCabind"/>
    <property type="match status" value="3"/>
</dbReference>
<dbReference type="Pfam" id="PF05345">
    <property type="entry name" value="He_PIG"/>
    <property type="match status" value="1"/>
</dbReference>
<protein>
    <submittedName>
        <fullName evidence="10">Ig-like domain-containing protein</fullName>
    </submittedName>
</protein>
<dbReference type="PRINTS" id="PR00313">
    <property type="entry name" value="CABNDNGRPT"/>
</dbReference>
<evidence type="ECO:0000256" key="8">
    <source>
        <dbReference type="SAM" id="MobiDB-lite"/>
    </source>
</evidence>
<keyword evidence="3" id="KW-0964">Secreted</keyword>
<dbReference type="Gene3D" id="2.60.40.10">
    <property type="entry name" value="Immunoglobulins"/>
    <property type="match status" value="1"/>
</dbReference>
<dbReference type="InterPro" id="IPR018511">
    <property type="entry name" value="Hemolysin-typ_Ca-bd_CS"/>
</dbReference>
<evidence type="ECO:0000256" key="1">
    <source>
        <dbReference type="ARBA" id="ARBA00004370"/>
    </source>
</evidence>
<feature type="region of interest" description="Disordered" evidence="8">
    <location>
        <begin position="373"/>
        <end position="497"/>
    </location>
</feature>
<dbReference type="Gene3D" id="2.150.10.10">
    <property type="entry name" value="Serralysin-like metalloprotease, C-terminal"/>
    <property type="match status" value="1"/>
</dbReference>
<dbReference type="PANTHER" id="PTHR38340">
    <property type="entry name" value="S-LAYER PROTEIN"/>
    <property type="match status" value="1"/>
</dbReference>
<sequence length="1036" mass="112023">MAITIGITADPSILIEDEGSATTITFNVEGEIPDDGVVITLDNDIPFALGDFNILIPPPEVTGGQIIRGNADNSGFDFRILDNTATIILPIFDDDDLPPNDPNFNRNNDIGVEETTFFLVENDAYSIDANASQITLNLADTASQLNSPPVADNDDYTTPFETVLTVNLTEGIISNDIDDDGDELTATLITEPSNGSLTFNPDGTFNYTPNLDFTGSDSFTYQVNDGTDNSNIATVNLTVEEPPNIPPNIPTVSLTATPETLIETESTELTFNFELSEPPAQEGITVILESNTPQGFTQFDLSNVNSSGIGNINDVSPNEDFFAFAITILEQNASISLPIFQDVLDEEEQVISFQLVESENYNLAEDYTPISITFIDENPDDSGENPDEDIDENPDDSGENPDEDIDENPDDSGENPDEDIDENPDDSGENPDEDIDENPDDSGENPDEDIDENPDDLGENPDEDIDENPDDSGENPDEDIDETPDDSTNQPPVLTTPISDQAGLQQLGFSLNISQNFSDPENDLITYSVTGLPANLDFDSNSGLIVGIPTQPGQFNVTVTASDSQANQIQDSFELLISPFVVPQLPPIPESFSPEPELEAEPEPEPIIPIEIELPTPELNSEINSEIFGDLEDNELIGTEENDALFGNQGNDSILGLEKDDNLFGGEDDDRIIGGLGNDVIFGEKGNDSLFGDDPSSGNSQRRDFIIGGEGDDLIFGNQDEDTLIGEEGNDSFYGGKGDDLIFGGEGDDFLSGDAGNDTLIGGLGRDKFMLSTGQGTDTIVGFEAGTDSFELAGELTFDQLRTTQQNGLTQIRLLDTDEILAVLDVEANKLDISPLENEENPNPENDNDDQDEPNDDNNNQPPENPSDNGNLPDNPEPEDELIQVSFSASPNTLIETEGTRLNFEFSLNQPPPEDGLRVFVDSDLPRSLTQLDLTELSYTGGESFPTGDFDFTGFAFTITEQTASISVPIFDDSSLPPEESEEGAVPVTYRLLTRNGISSQDLAEVEASQSISEYLIDPSLNSSTIIFADSPESLV</sequence>
<evidence type="ECO:0000256" key="3">
    <source>
        <dbReference type="ARBA" id="ARBA00022525"/>
    </source>
</evidence>
<feature type="domain" description="Dystroglycan-type cadherin-like" evidence="9">
    <location>
        <begin position="493"/>
        <end position="586"/>
    </location>
</feature>
<feature type="compositionally biased region" description="Acidic residues" evidence="8">
    <location>
        <begin position="837"/>
        <end position="856"/>
    </location>
</feature>
<organism evidence="10 11">
    <name type="scientific">Limnoraphis robusta CCNP1315</name>
    <dbReference type="NCBI Taxonomy" id="3110306"/>
    <lineage>
        <taxon>Bacteria</taxon>
        <taxon>Bacillati</taxon>
        <taxon>Cyanobacteriota</taxon>
        <taxon>Cyanophyceae</taxon>
        <taxon>Oscillatoriophycideae</taxon>
        <taxon>Oscillatoriales</taxon>
        <taxon>Sirenicapillariaceae</taxon>
        <taxon>Limnoraphis</taxon>
    </lineage>
</organism>
<keyword evidence="6" id="KW-0843">Virulence</keyword>
<dbReference type="InterPro" id="IPR015919">
    <property type="entry name" value="Cadherin-like_sf"/>
</dbReference>
<evidence type="ECO:0000313" key="11">
    <source>
        <dbReference type="Proteomes" id="UP001301728"/>
    </source>
</evidence>
<dbReference type="Gene3D" id="2.60.40.2810">
    <property type="match status" value="1"/>
</dbReference>
<dbReference type="PANTHER" id="PTHR38340:SF1">
    <property type="entry name" value="S-LAYER PROTEIN"/>
    <property type="match status" value="1"/>
</dbReference>
<evidence type="ECO:0000256" key="4">
    <source>
        <dbReference type="ARBA" id="ARBA00022656"/>
    </source>
</evidence>
<dbReference type="SUPFAM" id="SSF51120">
    <property type="entry name" value="beta-Roll"/>
    <property type="match status" value="2"/>
</dbReference>
<comment type="caution">
    <text evidence="10">The sequence shown here is derived from an EMBL/GenBank/DDBJ whole genome shotgun (WGS) entry which is preliminary data.</text>
</comment>
<dbReference type="InterPro" id="IPR001343">
    <property type="entry name" value="Hemolysn_Ca-bd"/>
</dbReference>
<evidence type="ECO:0000256" key="5">
    <source>
        <dbReference type="ARBA" id="ARBA00022737"/>
    </source>
</evidence>
<evidence type="ECO:0000256" key="2">
    <source>
        <dbReference type="ARBA" id="ARBA00004613"/>
    </source>
</evidence>
<dbReference type="InterPro" id="IPR003995">
    <property type="entry name" value="RTX_toxin_determinant-A"/>
</dbReference>
<name>A0ABU5TSR6_9CYAN</name>
<dbReference type="RefSeq" id="WP_323306774.1">
    <property type="nucleotide sequence ID" value="NZ_JAYGHT010000005.1"/>
</dbReference>
<keyword evidence="11" id="KW-1185">Reference proteome</keyword>
<evidence type="ECO:0000256" key="6">
    <source>
        <dbReference type="ARBA" id="ARBA00023026"/>
    </source>
</evidence>
<proteinExistence type="predicted"/>
<gene>
    <name evidence="10" type="ORF">VB854_03140</name>
</gene>
<keyword evidence="7" id="KW-0472">Membrane</keyword>
<keyword evidence="4" id="KW-0800">Toxin</keyword>
<dbReference type="InterPro" id="IPR011049">
    <property type="entry name" value="Serralysin-like_metalloprot_C"/>
</dbReference>
<keyword evidence="5" id="KW-0677">Repeat</keyword>
<comment type="subcellular location">
    <subcellularLocation>
        <location evidence="1">Membrane</location>
    </subcellularLocation>
    <subcellularLocation>
        <location evidence="2">Secreted</location>
    </subcellularLocation>
</comment>
<feature type="compositionally biased region" description="Acidic residues" evidence="8">
    <location>
        <begin position="377"/>
        <end position="485"/>
    </location>
</feature>
<evidence type="ECO:0000256" key="7">
    <source>
        <dbReference type="ARBA" id="ARBA00023136"/>
    </source>
</evidence>
<evidence type="ECO:0000313" key="10">
    <source>
        <dbReference type="EMBL" id="MEA5517940.1"/>
    </source>
</evidence>
<feature type="compositionally biased region" description="Polar residues" evidence="8">
    <location>
        <begin position="486"/>
        <end position="497"/>
    </location>
</feature>
<dbReference type="PRINTS" id="PR01488">
    <property type="entry name" value="RTXTOXINA"/>
</dbReference>